<reference evidence="1 2" key="1">
    <citation type="submission" date="2016-07" db="EMBL/GenBank/DDBJ databases">
        <title>Genome analysis of Flavihumibacter stibioxidans YS-17.</title>
        <authorList>
            <person name="Shi K."/>
            <person name="Han Y."/>
            <person name="Wang G."/>
        </authorList>
    </citation>
    <scope>NUCLEOTIDE SEQUENCE [LARGE SCALE GENOMIC DNA]</scope>
    <source>
        <strain evidence="1 2">YS-17</strain>
    </source>
</reference>
<protein>
    <submittedName>
        <fullName evidence="1">Uncharacterized protein</fullName>
    </submittedName>
</protein>
<accession>A0ABR7M9E3</accession>
<sequence length="61" mass="6752">MFHFLGLLGFLDLIAANGYGLAKAGPLLTSRPAQPIIYLQMFILIFKSPIENVTSLIRCRS</sequence>
<dbReference type="Proteomes" id="UP000765802">
    <property type="component" value="Unassembled WGS sequence"/>
</dbReference>
<proteinExistence type="predicted"/>
<comment type="caution">
    <text evidence="1">The sequence shown here is derived from an EMBL/GenBank/DDBJ whole genome shotgun (WGS) entry which is preliminary data.</text>
</comment>
<gene>
    <name evidence="1" type="ORF">BC349_19865</name>
</gene>
<keyword evidence="2" id="KW-1185">Reference proteome</keyword>
<organism evidence="1 2">
    <name type="scientific">Flavihumibacter stibioxidans</name>
    <dbReference type="NCBI Taxonomy" id="1834163"/>
    <lineage>
        <taxon>Bacteria</taxon>
        <taxon>Pseudomonadati</taxon>
        <taxon>Bacteroidota</taxon>
        <taxon>Chitinophagia</taxon>
        <taxon>Chitinophagales</taxon>
        <taxon>Chitinophagaceae</taxon>
        <taxon>Flavihumibacter</taxon>
    </lineage>
</organism>
<name>A0ABR7M9E3_9BACT</name>
<dbReference type="EMBL" id="MBUA01000020">
    <property type="protein sequence ID" value="MBC6491561.1"/>
    <property type="molecule type" value="Genomic_DNA"/>
</dbReference>
<evidence type="ECO:0000313" key="2">
    <source>
        <dbReference type="Proteomes" id="UP000765802"/>
    </source>
</evidence>
<evidence type="ECO:0000313" key="1">
    <source>
        <dbReference type="EMBL" id="MBC6491561.1"/>
    </source>
</evidence>